<dbReference type="EnsemblPlants" id="AUR62013202-RA">
    <property type="protein sequence ID" value="AUR62013202-RA:cds"/>
    <property type="gene ID" value="AUR62013202"/>
</dbReference>
<proteinExistence type="predicted"/>
<evidence type="ECO:0000256" key="1">
    <source>
        <dbReference type="ARBA" id="ARBA00022723"/>
    </source>
</evidence>
<dbReference type="AlphaFoldDB" id="A0A803LGV5"/>
<accession>A0A803LGV5</accession>
<dbReference type="InterPro" id="IPR013083">
    <property type="entry name" value="Znf_RING/FYVE/PHD"/>
</dbReference>
<keyword evidence="2 4" id="KW-0863">Zinc-finger</keyword>
<dbReference type="KEGG" id="cqi:110737377"/>
<reference evidence="6" key="1">
    <citation type="journal article" date="2017" name="Nature">
        <title>The genome of Chenopodium quinoa.</title>
        <authorList>
            <person name="Jarvis D.E."/>
            <person name="Ho Y.S."/>
            <person name="Lightfoot D.J."/>
            <person name="Schmoeckel S.M."/>
            <person name="Li B."/>
            <person name="Borm T.J.A."/>
            <person name="Ohyanagi H."/>
            <person name="Mineta K."/>
            <person name="Michell C.T."/>
            <person name="Saber N."/>
            <person name="Kharbatia N.M."/>
            <person name="Rupper R.R."/>
            <person name="Sharp A.R."/>
            <person name="Dally N."/>
            <person name="Boughton B.A."/>
            <person name="Woo Y.H."/>
            <person name="Gao G."/>
            <person name="Schijlen E.G.W.M."/>
            <person name="Guo X."/>
            <person name="Momin A.A."/>
            <person name="Negrao S."/>
            <person name="Al-Babili S."/>
            <person name="Gehring C."/>
            <person name="Roessner U."/>
            <person name="Jung C."/>
            <person name="Murphy K."/>
            <person name="Arold S.T."/>
            <person name="Gojobori T."/>
            <person name="van der Linden C.G."/>
            <person name="van Loo E.N."/>
            <person name="Jellen E.N."/>
            <person name="Maughan P.J."/>
            <person name="Tester M."/>
        </authorList>
    </citation>
    <scope>NUCLEOTIDE SEQUENCE [LARGE SCALE GENOMIC DNA]</scope>
    <source>
        <strain evidence="6">cv. PI 614886</strain>
    </source>
</reference>
<feature type="domain" description="RING-type" evidence="5">
    <location>
        <begin position="155"/>
        <end position="197"/>
    </location>
</feature>
<evidence type="ECO:0000313" key="6">
    <source>
        <dbReference type="EnsemblPlants" id="AUR62013202-RA:cds"/>
    </source>
</evidence>
<dbReference type="SMART" id="SM00184">
    <property type="entry name" value="RING"/>
    <property type="match status" value="1"/>
</dbReference>
<evidence type="ECO:0000256" key="3">
    <source>
        <dbReference type="ARBA" id="ARBA00022833"/>
    </source>
</evidence>
<dbReference type="CDD" id="cd16454">
    <property type="entry name" value="RING-H2_PA-TM-RING"/>
    <property type="match status" value="1"/>
</dbReference>
<keyword evidence="7" id="KW-1185">Reference proteome</keyword>
<dbReference type="Proteomes" id="UP000596660">
    <property type="component" value="Unplaced"/>
</dbReference>
<keyword evidence="3" id="KW-0862">Zinc</keyword>
<dbReference type="RefSeq" id="XP_021773427.1">
    <property type="nucleotide sequence ID" value="XM_021917735.1"/>
</dbReference>
<gene>
    <name evidence="6" type="primary">LOC110737377</name>
</gene>
<dbReference type="Gene3D" id="3.30.40.10">
    <property type="entry name" value="Zinc/RING finger domain, C3HC4 (zinc finger)"/>
    <property type="match status" value="1"/>
</dbReference>
<dbReference type="OrthoDB" id="21204at2759"/>
<evidence type="ECO:0000313" key="7">
    <source>
        <dbReference type="Proteomes" id="UP000596660"/>
    </source>
</evidence>
<dbReference type="PROSITE" id="PS50089">
    <property type="entry name" value="ZF_RING_2"/>
    <property type="match status" value="1"/>
</dbReference>
<organism evidence="6 7">
    <name type="scientific">Chenopodium quinoa</name>
    <name type="common">Quinoa</name>
    <dbReference type="NCBI Taxonomy" id="63459"/>
    <lineage>
        <taxon>Eukaryota</taxon>
        <taxon>Viridiplantae</taxon>
        <taxon>Streptophyta</taxon>
        <taxon>Embryophyta</taxon>
        <taxon>Tracheophyta</taxon>
        <taxon>Spermatophyta</taxon>
        <taxon>Magnoliopsida</taxon>
        <taxon>eudicotyledons</taxon>
        <taxon>Gunneridae</taxon>
        <taxon>Pentapetalae</taxon>
        <taxon>Caryophyllales</taxon>
        <taxon>Chenopodiaceae</taxon>
        <taxon>Chenopodioideae</taxon>
        <taxon>Atripliceae</taxon>
        <taxon>Chenopodium</taxon>
    </lineage>
</organism>
<dbReference type="GO" id="GO:0061630">
    <property type="term" value="F:ubiquitin protein ligase activity"/>
    <property type="evidence" value="ECO:0007669"/>
    <property type="project" value="TreeGrafter"/>
</dbReference>
<keyword evidence="1" id="KW-0479">Metal-binding</keyword>
<sequence>MSYHEDGLDDVNVKTMNVILEFERESPYWELQDVVVNCLKDNDVNSNAWNSIVDVVVQSCELFLDDVRDCGRKSLVMHVKAEVYHVEEENGDDHAYNYDELMEEDEEEEEEEEPMYLDDIGDDEEIIDKEEDIEFRLEASGVRFCNGYSGVKENCSICLEEFGKSDDVAMLPCSHVFHKNCFLGWIHKRKGTCPLCRSELLLLWDE</sequence>
<evidence type="ECO:0000259" key="5">
    <source>
        <dbReference type="PROSITE" id="PS50089"/>
    </source>
</evidence>
<name>A0A803LGV5_CHEQI</name>
<dbReference type="PANTHER" id="PTHR45969">
    <property type="entry name" value="RING ZINC FINGER PROTEIN-RELATED"/>
    <property type="match status" value="1"/>
</dbReference>
<dbReference type="PANTHER" id="PTHR45969:SF69">
    <property type="entry name" value="FINGER DOMAIN PROTEIN, PUTATIVE (AFU_ORTHOLOGUE AFUA_3G12190)-RELATED"/>
    <property type="match status" value="1"/>
</dbReference>
<reference evidence="6" key="2">
    <citation type="submission" date="2021-03" db="UniProtKB">
        <authorList>
            <consortium name="EnsemblPlants"/>
        </authorList>
    </citation>
    <scope>IDENTIFICATION</scope>
</reference>
<protein>
    <recommendedName>
        <fullName evidence="5">RING-type domain-containing protein</fullName>
    </recommendedName>
</protein>
<dbReference type="GO" id="GO:0016567">
    <property type="term" value="P:protein ubiquitination"/>
    <property type="evidence" value="ECO:0007669"/>
    <property type="project" value="TreeGrafter"/>
</dbReference>
<dbReference type="GO" id="GO:0008270">
    <property type="term" value="F:zinc ion binding"/>
    <property type="evidence" value="ECO:0007669"/>
    <property type="project" value="UniProtKB-KW"/>
</dbReference>
<dbReference type="SUPFAM" id="SSF57850">
    <property type="entry name" value="RING/U-box"/>
    <property type="match status" value="1"/>
</dbReference>
<evidence type="ECO:0000256" key="4">
    <source>
        <dbReference type="PROSITE-ProRule" id="PRU00175"/>
    </source>
</evidence>
<dbReference type="InterPro" id="IPR001841">
    <property type="entry name" value="Znf_RING"/>
</dbReference>
<dbReference type="Pfam" id="PF13639">
    <property type="entry name" value="zf-RING_2"/>
    <property type="match status" value="1"/>
</dbReference>
<evidence type="ECO:0000256" key="2">
    <source>
        <dbReference type="ARBA" id="ARBA00022771"/>
    </source>
</evidence>
<dbReference type="GeneID" id="110737377"/>
<dbReference type="Gramene" id="AUR62013202-RA">
    <property type="protein sequence ID" value="AUR62013202-RA:cds"/>
    <property type="gene ID" value="AUR62013202"/>
</dbReference>